<gene>
    <name evidence="2" type="ORF">V5E97_05515</name>
</gene>
<evidence type="ECO:0000313" key="2">
    <source>
        <dbReference type="EMBL" id="XBH05478.1"/>
    </source>
</evidence>
<dbReference type="AlphaFoldDB" id="A0AAU7CK62"/>
<dbReference type="GO" id="GO:0003964">
    <property type="term" value="F:RNA-directed DNA polymerase activity"/>
    <property type="evidence" value="ECO:0007669"/>
    <property type="project" value="UniProtKB-KW"/>
</dbReference>
<dbReference type="InterPro" id="IPR000477">
    <property type="entry name" value="RT_dom"/>
</dbReference>
<dbReference type="PANTHER" id="PTHR37015:SF2">
    <property type="entry name" value="REVERSE TRANSCRIPTASE DOMAIN-CONTAINING PROTEIN"/>
    <property type="match status" value="1"/>
</dbReference>
<proteinExistence type="predicted"/>
<keyword evidence="2" id="KW-0808">Transferase</keyword>
<protein>
    <submittedName>
        <fullName evidence="2">Reverse transcriptase domain-containing protein</fullName>
    </submittedName>
</protein>
<dbReference type="PROSITE" id="PS50878">
    <property type="entry name" value="RT_POL"/>
    <property type="match status" value="1"/>
</dbReference>
<name>A0AAU7CK62_9BACT</name>
<feature type="domain" description="Reverse transcriptase" evidence="1">
    <location>
        <begin position="332"/>
        <end position="562"/>
    </location>
</feature>
<dbReference type="PANTHER" id="PTHR37015">
    <property type="entry name" value="REVERSE TRANSCRIPTASE DOMAIN-CONTAINING PROTEIN"/>
    <property type="match status" value="1"/>
</dbReference>
<reference evidence="2" key="1">
    <citation type="submission" date="2024-05" db="EMBL/GenBank/DDBJ databases">
        <title>Planctomycetes of the genus Singulisphaera possess chitinolytic capabilities.</title>
        <authorList>
            <person name="Ivanova A."/>
        </authorList>
    </citation>
    <scope>NUCLEOTIDE SEQUENCE</scope>
    <source>
        <strain evidence="2">Ch08T</strain>
    </source>
</reference>
<organism evidence="2">
    <name type="scientific">Singulisphaera sp. Ch08</name>
    <dbReference type="NCBI Taxonomy" id="3120278"/>
    <lineage>
        <taxon>Bacteria</taxon>
        <taxon>Pseudomonadati</taxon>
        <taxon>Planctomycetota</taxon>
        <taxon>Planctomycetia</taxon>
        <taxon>Isosphaerales</taxon>
        <taxon>Isosphaeraceae</taxon>
        <taxon>Singulisphaera</taxon>
    </lineage>
</organism>
<keyword evidence="2" id="KW-0548">Nucleotidyltransferase</keyword>
<dbReference type="EMBL" id="CP155447">
    <property type="protein sequence ID" value="XBH05478.1"/>
    <property type="molecule type" value="Genomic_DNA"/>
</dbReference>
<evidence type="ECO:0000259" key="1">
    <source>
        <dbReference type="PROSITE" id="PS50878"/>
    </source>
</evidence>
<dbReference type="Pfam" id="PF00078">
    <property type="entry name" value="RVT_1"/>
    <property type="match status" value="1"/>
</dbReference>
<keyword evidence="2" id="KW-0695">RNA-directed DNA polymerase</keyword>
<accession>A0AAU7CK62</accession>
<sequence length="813" mass="90318">MGHSTTQFITQMKLRELRRQRSKLREAYEGLSEEVADDREPRDRLRELYDGLRGLTFAGQALHPDVVNLEVLLHEAEAGAASEEVVALWVGRLEEELAAGRARSEVVYLFGALLEDWARGEAAEDPQEVEARQARDRLMGTALSEAGPNDHGAVLAPLFENLGPALGELAGRLEKASREVVGKPVSTSELEIVLLRLAEDIYRPADLRGEARRFAKGAELRKELADALTILFAELPSWDWPDEGLKARATWTRNKWRLYLDEDLPTACLLEILGERWVRTFEGLVGDRAVLVTQRRARVQKLIDLGSPEVIMANERRMLRIAEQMVELGSPEVADPWAAAVAGSPSGVTPAPEGGSVVYMRADHQASLRSLRGAGGGDYDGDYGETNQAVLLVHAEVQLARAAYPDRPLYLVKLDLKDFYPSIPHDVVLDILRRLGVPEAHLGIFARYLSPPLRSGAGASTRARRGVPMGHTLSGMLAELLMRLLEQHVQRRAPVRIVRIVDDLCVLTTDPEGVVAAWEAVESFCSACGLEINREKSGALVLGGERSDLLPAGRPRWGMLELDELGHCHVHRETFEAHLEQSRARVEAAPSVLSKVQVYNANLKHLLNAVVLEGRLGDSHRESAERTVLRYHHEFFGPGRGITAGLRAEIGRRFQADLGGEAEIAEGWLYWPITAGGLGLRNPLVVTGQYAAADRDREPEPVPAARPADWNLRDNDWGAYYAQFLERIEPLEPEETKVMETLLKDFIARGSEISAGQQSDLAPYWRWILCTYGPQILRRFGTFRFLITELVPLQLIGRQLDRDSSLDDVGRPA</sequence>
<dbReference type="RefSeq" id="WP_406698300.1">
    <property type="nucleotide sequence ID" value="NZ_CP155447.1"/>
</dbReference>